<dbReference type="Pfam" id="PF02517">
    <property type="entry name" value="Rce1-like"/>
    <property type="match status" value="1"/>
</dbReference>
<feature type="domain" description="CAAX prenyl protease 2/Lysostaphin resistance protein A-like" evidence="2">
    <location>
        <begin position="158"/>
        <end position="264"/>
    </location>
</feature>
<dbReference type="InterPro" id="IPR003675">
    <property type="entry name" value="Rce1/LyrA-like_dom"/>
</dbReference>
<proteinExistence type="predicted"/>
<feature type="transmembrane region" description="Helical" evidence="1">
    <location>
        <begin position="156"/>
        <end position="177"/>
    </location>
</feature>
<feature type="transmembrane region" description="Helical" evidence="1">
    <location>
        <begin position="71"/>
        <end position="92"/>
    </location>
</feature>
<dbReference type="Proteomes" id="UP000283077">
    <property type="component" value="Unassembled WGS sequence"/>
</dbReference>
<accession>A0A437QLB3</accession>
<keyword evidence="1" id="KW-0472">Membrane</keyword>
<keyword evidence="3" id="KW-0482">Metalloprotease</keyword>
<evidence type="ECO:0000256" key="1">
    <source>
        <dbReference type="SAM" id="Phobius"/>
    </source>
</evidence>
<feature type="transmembrane region" description="Helical" evidence="1">
    <location>
        <begin position="44"/>
        <end position="65"/>
    </location>
</feature>
<dbReference type="AlphaFoldDB" id="A0A437QLB3"/>
<feature type="transmembrane region" description="Helical" evidence="1">
    <location>
        <begin position="104"/>
        <end position="129"/>
    </location>
</feature>
<dbReference type="EMBL" id="SACS01000016">
    <property type="protein sequence ID" value="RVU35311.1"/>
    <property type="molecule type" value="Genomic_DNA"/>
</dbReference>
<dbReference type="GO" id="GO:0080120">
    <property type="term" value="P:CAAX-box protein maturation"/>
    <property type="evidence" value="ECO:0007669"/>
    <property type="project" value="UniProtKB-ARBA"/>
</dbReference>
<organism evidence="3 4">
    <name type="scientific">Rheinheimera riviphila</name>
    <dbReference type="NCBI Taxonomy" id="1834037"/>
    <lineage>
        <taxon>Bacteria</taxon>
        <taxon>Pseudomonadati</taxon>
        <taxon>Pseudomonadota</taxon>
        <taxon>Gammaproteobacteria</taxon>
        <taxon>Chromatiales</taxon>
        <taxon>Chromatiaceae</taxon>
        <taxon>Rheinheimera</taxon>
    </lineage>
</organism>
<keyword evidence="3" id="KW-0645">Protease</keyword>
<feature type="transmembrane region" description="Helical" evidence="1">
    <location>
        <begin position="255"/>
        <end position="276"/>
    </location>
</feature>
<feature type="transmembrane region" description="Helical" evidence="1">
    <location>
        <begin position="197"/>
        <end position="216"/>
    </location>
</feature>
<keyword evidence="1" id="KW-0812">Transmembrane</keyword>
<dbReference type="GO" id="GO:0008237">
    <property type="term" value="F:metallopeptidase activity"/>
    <property type="evidence" value="ECO:0007669"/>
    <property type="project" value="UniProtKB-KW"/>
</dbReference>
<protein>
    <submittedName>
        <fullName evidence="3">CPBP family intramembrane metalloprotease</fullName>
    </submittedName>
</protein>
<evidence type="ECO:0000313" key="4">
    <source>
        <dbReference type="Proteomes" id="UP000283077"/>
    </source>
</evidence>
<name>A0A437QLB3_9GAMM</name>
<dbReference type="GO" id="GO:0006508">
    <property type="term" value="P:proteolysis"/>
    <property type="evidence" value="ECO:0007669"/>
    <property type="project" value="UniProtKB-KW"/>
</dbReference>
<keyword evidence="3" id="KW-0378">Hydrolase</keyword>
<comment type="caution">
    <text evidence="3">The sequence shown here is derived from an EMBL/GenBank/DDBJ whole genome shotgun (WGS) entry which is preliminary data.</text>
</comment>
<reference evidence="3 4" key="1">
    <citation type="submission" date="2019-01" db="EMBL/GenBank/DDBJ databases">
        <authorList>
            <person name="Chen W.-M."/>
        </authorList>
    </citation>
    <scope>NUCLEOTIDE SEQUENCE [LARGE SCALE GENOMIC DNA]</scope>
    <source>
        <strain evidence="3 4">KYPC3</strain>
    </source>
</reference>
<gene>
    <name evidence="3" type="ORF">EOE67_14130</name>
</gene>
<sequence>MRQKMYLNLDLAGLIPSCMERGIMKPAVLPISVKPVWLGLSSHLWILALVLGIVFLFMRAAGTLGSASLRWLLPVGFLVMAVLPWILLTATGRRQIGLRRPNNASFYVVGACTGVLAATVCFLIGMSLFGNSPENWFVSIANGYRQTFDTTSFGLWQLYLIFTLPAIIFSPVGEEIFFRGLLQRALEQQFSTWQSTIAEAGLFAIVHLCHHGLVLSATGFELYPASAAIWVILMFVTALLFAWLRKASDSLAPAILSHIFFNAVMNLFIFTALWAAPSTP</sequence>
<feature type="transmembrane region" description="Helical" evidence="1">
    <location>
        <begin position="222"/>
        <end position="243"/>
    </location>
</feature>
<keyword evidence="1" id="KW-1133">Transmembrane helix</keyword>
<evidence type="ECO:0000259" key="2">
    <source>
        <dbReference type="Pfam" id="PF02517"/>
    </source>
</evidence>
<keyword evidence="4" id="KW-1185">Reference proteome</keyword>
<evidence type="ECO:0000313" key="3">
    <source>
        <dbReference type="EMBL" id="RVU35311.1"/>
    </source>
</evidence>
<dbReference type="GO" id="GO:0004175">
    <property type="term" value="F:endopeptidase activity"/>
    <property type="evidence" value="ECO:0007669"/>
    <property type="project" value="UniProtKB-ARBA"/>
</dbReference>
<dbReference type="OrthoDB" id="3693644at2"/>